<dbReference type="Pfam" id="PF14389">
    <property type="entry name" value="Lzipper-MIP1"/>
    <property type="match status" value="1"/>
</dbReference>
<evidence type="ECO:0000259" key="1">
    <source>
        <dbReference type="Pfam" id="PF04784"/>
    </source>
</evidence>
<feature type="domain" description="DUF547" evidence="1">
    <location>
        <begin position="348"/>
        <end position="481"/>
    </location>
</feature>
<feature type="domain" description="Ternary complex factor MIP1 leucine-zipper" evidence="2">
    <location>
        <begin position="19"/>
        <end position="96"/>
    </location>
</feature>
<comment type="caution">
    <text evidence="3">The sequence shown here is derived from an EMBL/GenBank/DDBJ whole genome shotgun (WGS) entry which is preliminary data.</text>
</comment>
<dbReference type="PANTHER" id="PTHR23054">
    <property type="entry name" value="TERNARY COMPLEX FACTOR MIP1, LEUCINE-ZIPPER-RELATED"/>
    <property type="match status" value="1"/>
</dbReference>
<dbReference type="InterPro" id="IPR025757">
    <property type="entry name" value="MIP1_Leuzipper"/>
</dbReference>
<evidence type="ECO:0000259" key="2">
    <source>
        <dbReference type="Pfam" id="PF14389"/>
    </source>
</evidence>
<protein>
    <submittedName>
        <fullName evidence="3">Uncharacterized protein</fullName>
    </submittedName>
</protein>
<evidence type="ECO:0000313" key="4">
    <source>
        <dbReference type="Proteomes" id="UP001604277"/>
    </source>
</evidence>
<organism evidence="3 4">
    <name type="scientific">Forsythia ovata</name>
    <dbReference type="NCBI Taxonomy" id="205694"/>
    <lineage>
        <taxon>Eukaryota</taxon>
        <taxon>Viridiplantae</taxon>
        <taxon>Streptophyta</taxon>
        <taxon>Embryophyta</taxon>
        <taxon>Tracheophyta</taxon>
        <taxon>Spermatophyta</taxon>
        <taxon>Magnoliopsida</taxon>
        <taxon>eudicotyledons</taxon>
        <taxon>Gunneridae</taxon>
        <taxon>Pentapetalae</taxon>
        <taxon>asterids</taxon>
        <taxon>lamiids</taxon>
        <taxon>Lamiales</taxon>
        <taxon>Oleaceae</taxon>
        <taxon>Forsythieae</taxon>
        <taxon>Forsythia</taxon>
    </lineage>
</organism>
<gene>
    <name evidence="3" type="ORF">Fot_46082</name>
</gene>
<sequence>MGHLQYFEAKKRQLPPGEAQIFLKEEIVQLQKQLEDQIIVRSALEKAMNYRPLLDDPTYKSLAQPASDLIKEIAVLELEVAYLEKYLLSMYRRTFSKRLSTLPTMDERKNTNSETHKWMFPEFNKPGLTSAKESSVTFVPPRDSVDNLHRKCNDILGAETLVDTGIGRSQSSLSQRSTCAFRTSPSQAVSEAVDLHHSLPLSMLERAQGSTSSASLAEQLGSGFPDRAQETPNWLSEEMIKCISTIYFHLSDSPLINNECSSAISHLSPMSKFSPRQQHDSWSQQCEENSWMNNPFYIEASKEFSGPFFAMVEIRGILRDSQRLNAVEDLLQYFRFLISRLAQVDPGKLKHEEKLAFWINVHNALVMHAFLVYGIPRGNLKRFSLVLKAAYNIGGRTVSIDIIQSSILGCRLPRPAQWLQSLFFPKAKFRAGDSQKAYAIQHPDARLHFALCLGCHSDPAVRLYTPKKVFQELEIAKEEYIQSNVRLHKEQRLLVPKNVEYYVKEMGLYPAGIAEVIEHSMLDSLRKNFQQPQQGKLWKKIEWIPHNFTFCFLLSNELIK</sequence>
<proteinExistence type="predicted"/>
<reference evidence="4" key="1">
    <citation type="submission" date="2024-07" db="EMBL/GenBank/DDBJ databases">
        <title>Two chromosome-level genome assemblies of Korean endemic species Abeliophyllum distichum and Forsythia ovata (Oleaceae).</title>
        <authorList>
            <person name="Jang H."/>
        </authorList>
    </citation>
    <scope>NUCLEOTIDE SEQUENCE [LARGE SCALE GENOMIC DNA]</scope>
</reference>
<dbReference type="Proteomes" id="UP001604277">
    <property type="component" value="Unassembled WGS sequence"/>
</dbReference>
<dbReference type="EMBL" id="JBFOLJ010000014">
    <property type="protein sequence ID" value="KAL2477068.1"/>
    <property type="molecule type" value="Genomic_DNA"/>
</dbReference>
<name>A0ABD1QNI9_9LAMI</name>
<dbReference type="AlphaFoldDB" id="A0ABD1QNI9"/>
<accession>A0ABD1QNI9</accession>
<dbReference type="PANTHER" id="PTHR23054:SF20">
    <property type="entry name" value="DUF547 DOMAIN-CONTAINING PROTEIN"/>
    <property type="match status" value="1"/>
</dbReference>
<dbReference type="Pfam" id="PF04784">
    <property type="entry name" value="DUF547"/>
    <property type="match status" value="1"/>
</dbReference>
<evidence type="ECO:0000313" key="3">
    <source>
        <dbReference type="EMBL" id="KAL2477068.1"/>
    </source>
</evidence>
<dbReference type="InterPro" id="IPR006869">
    <property type="entry name" value="DUF547"/>
</dbReference>
<keyword evidence="4" id="KW-1185">Reference proteome</keyword>